<protein>
    <submittedName>
        <fullName evidence="1">Transposase</fullName>
    </submittedName>
</protein>
<sequence length="99" mass="11780">MRKDIRKGVKEFMKDETRPSYAALVRRFNCDYRTIKQAFVELENGSDKNKKQRSSKLDPYKEIVDLKLANECSAYSIYLFIQKKGYDGSYSLVKQYFRK</sequence>
<dbReference type="AlphaFoldDB" id="A0A380I5T4"/>
<dbReference type="EMBL" id="UHDT01000004">
    <property type="protein sequence ID" value="SUN02202.1"/>
    <property type="molecule type" value="Genomic_DNA"/>
</dbReference>
<dbReference type="OrthoDB" id="92877at2"/>
<accession>A0A380I5T4</accession>
<name>A0A380I5T4_9STAP</name>
<gene>
    <name evidence="1" type="ORF">NCTC13832_02441</name>
</gene>
<evidence type="ECO:0000313" key="1">
    <source>
        <dbReference type="EMBL" id="SUN02202.1"/>
    </source>
</evidence>
<reference evidence="1 2" key="1">
    <citation type="submission" date="2018-06" db="EMBL/GenBank/DDBJ databases">
        <authorList>
            <consortium name="Pathogen Informatics"/>
            <person name="Doyle S."/>
        </authorList>
    </citation>
    <scope>NUCLEOTIDE SEQUENCE [LARGE SCALE GENOMIC DNA]</scope>
    <source>
        <strain evidence="1 2">NCTC13832</strain>
    </source>
</reference>
<proteinExistence type="predicted"/>
<organism evidence="1 2">
    <name type="scientific">Staphylococcus microti</name>
    <dbReference type="NCBI Taxonomy" id="569857"/>
    <lineage>
        <taxon>Bacteria</taxon>
        <taxon>Bacillati</taxon>
        <taxon>Bacillota</taxon>
        <taxon>Bacilli</taxon>
        <taxon>Bacillales</taxon>
        <taxon>Staphylococcaceae</taxon>
        <taxon>Staphylococcus</taxon>
    </lineage>
</organism>
<evidence type="ECO:0000313" key="2">
    <source>
        <dbReference type="Proteomes" id="UP000254100"/>
    </source>
</evidence>
<dbReference type="Proteomes" id="UP000254100">
    <property type="component" value="Unassembled WGS sequence"/>
</dbReference>
<dbReference type="RefSeq" id="WP_052495466.1">
    <property type="nucleotide sequence ID" value="NZ_JXWY01000056.1"/>
</dbReference>